<dbReference type="InterPro" id="IPR008197">
    <property type="entry name" value="WAP_dom"/>
</dbReference>
<proteinExistence type="predicted"/>
<organism evidence="4 5">
    <name type="scientific">Saccoglossus kowalevskii</name>
    <name type="common">Acorn worm</name>
    <dbReference type="NCBI Taxonomy" id="10224"/>
    <lineage>
        <taxon>Eukaryota</taxon>
        <taxon>Metazoa</taxon>
        <taxon>Hemichordata</taxon>
        <taxon>Enteropneusta</taxon>
        <taxon>Harrimaniidae</taxon>
        <taxon>Saccoglossus</taxon>
    </lineage>
</organism>
<dbReference type="PANTHER" id="PTHR19441">
    <property type="entry name" value="WHEY ACDIC PROTEIN WAP"/>
    <property type="match status" value="1"/>
</dbReference>
<evidence type="ECO:0000313" key="5">
    <source>
        <dbReference type="RefSeq" id="XP_006815411.1"/>
    </source>
</evidence>
<feature type="domain" description="MAM" evidence="2">
    <location>
        <begin position="225"/>
        <end position="399"/>
    </location>
</feature>
<dbReference type="SUPFAM" id="SSF49899">
    <property type="entry name" value="Concanavalin A-like lectins/glucanases"/>
    <property type="match status" value="1"/>
</dbReference>
<dbReference type="InterPro" id="IPR045860">
    <property type="entry name" value="Snake_toxin-like_sf"/>
</dbReference>
<gene>
    <name evidence="5" type="primary">LOC102809083</name>
</gene>
<dbReference type="PRINTS" id="PR00003">
    <property type="entry name" value="4DISULPHCORE"/>
</dbReference>
<dbReference type="Gene3D" id="2.10.60.10">
    <property type="entry name" value="CD59"/>
    <property type="match status" value="1"/>
</dbReference>
<dbReference type="InterPro" id="IPR036645">
    <property type="entry name" value="Elafin-like_sf"/>
</dbReference>
<keyword evidence="4" id="KW-1185">Reference proteome</keyword>
<dbReference type="CDD" id="cd23598">
    <property type="entry name" value="TFP_LU_ECD_Babo"/>
    <property type="match status" value="1"/>
</dbReference>
<dbReference type="SMART" id="SM00137">
    <property type="entry name" value="MAM"/>
    <property type="match status" value="1"/>
</dbReference>
<dbReference type="InterPro" id="IPR050514">
    <property type="entry name" value="WAP_four-disulfide_core"/>
</dbReference>
<keyword evidence="1" id="KW-0732">Signal</keyword>
<dbReference type="SUPFAM" id="SSF57256">
    <property type="entry name" value="Elafin-like"/>
    <property type="match status" value="4"/>
</dbReference>
<name>A0ABM0M5X0_SACKO</name>
<feature type="chain" id="PRO_5047237275" evidence="1">
    <location>
        <begin position="17"/>
        <end position="821"/>
    </location>
</feature>
<dbReference type="Gene3D" id="2.60.120.200">
    <property type="match status" value="1"/>
</dbReference>
<dbReference type="CDD" id="cd06263">
    <property type="entry name" value="MAM"/>
    <property type="match status" value="1"/>
</dbReference>
<dbReference type="Pfam" id="PF00629">
    <property type="entry name" value="MAM"/>
    <property type="match status" value="1"/>
</dbReference>
<dbReference type="CDD" id="cd00199">
    <property type="entry name" value="WAP"/>
    <property type="match status" value="3"/>
</dbReference>
<dbReference type="Proteomes" id="UP000694865">
    <property type="component" value="Unplaced"/>
</dbReference>
<dbReference type="RefSeq" id="XP_006815411.1">
    <property type="nucleotide sequence ID" value="XM_006815348.1"/>
</dbReference>
<dbReference type="SMART" id="SM00217">
    <property type="entry name" value="WAP"/>
    <property type="match status" value="4"/>
</dbReference>
<dbReference type="PROSITE" id="PS51390">
    <property type="entry name" value="WAP"/>
    <property type="match status" value="4"/>
</dbReference>
<feature type="signal peptide" evidence="1">
    <location>
        <begin position="1"/>
        <end position="16"/>
    </location>
</feature>
<dbReference type="InterPro" id="IPR013320">
    <property type="entry name" value="ConA-like_dom_sf"/>
</dbReference>
<evidence type="ECO:0000259" key="3">
    <source>
        <dbReference type="PROSITE" id="PS51390"/>
    </source>
</evidence>
<dbReference type="Gene3D" id="4.10.75.10">
    <property type="entry name" value="Elafin-like"/>
    <property type="match status" value="4"/>
</dbReference>
<evidence type="ECO:0000256" key="1">
    <source>
        <dbReference type="SAM" id="SignalP"/>
    </source>
</evidence>
<dbReference type="InterPro" id="IPR000998">
    <property type="entry name" value="MAM_dom"/>
</dbReference>
<reference evidence="5" key="1">
    <citation type="submission" date="2025-08" db="UniProtKB">
        <authorList>
            <consortium name="RefSeq"/>
        </authorList>
    </citation>
    <scope>IDENTIFICATION</scope>
    <source>
        <tissue evidence="5">Testes</tissue>
    </source>
</reference>
<feature type="domain" description="WAP" evidence="3">
    <location>
        <begin position="660"/>
        <end position="705"/>
    </location>
</feature>
<dbReference type="Pfam" id="PF00095">
    <property type="entry name" value="WAP"/>
    <property type="match status" value="4"/>
</dbReference>
<dbReference type="PANTHER" id="PTHR19441:SF95">
    <property type="entry name" value="PERLWAPIN ISOFORM X1"/>
    <property type="match status" value="1"/>
</dbReference>
<protein>
    <submittedName>
        <fullName evidence="5">Uncharacterized protein LOC102809083</fullName>
    </submittedName>
</protein>
<dbReference type="SUPFAM" id="SSF57302">
    <property type="entry name" value="Snake toxin-like"/>
    <property type="match status" value="1"/>
</dbReference>
<feature type="domain" description="WAP" evidence="3">
    <location>
        <begin position="611"/>
        <end position="659"/>
    </location>
</feature>
<accession>A0ABM0M5X0</accession>
<evidence type="ECO:0000259" key="2">
    <source>
        <dbReference type="PROSITE" id="PS50060"/>
    </source>
</evidence>
<dbReference type="PROSITE" id="PS50060">
    <property type="entry name" value="MAM_2"/>
    <property type="match status" value="1"/>
</dbReference>
<feature type="domain" description="WAP" evidence="3">
    <location>
        <begin position="508"/>
        <end position="555"/>
    </location>
</feature>
<sequence length="821" mass="89827">MTFFVPVILTIVSCLAATIQGQGRCVPCRLRSPDYSSCTCLPNVHGCEIELNSGNQIATPKFSGQEQGSVYSCVPKVENPNYEVHVIANYEGDGHTGFRQHNTGYTTLNIHGRGSSKPLILVLSTYEPVHWTLNFSNPDTVIDTVVLFAYHLTRSGITHQDGRVGSIEKSNDIACAYGSDTGGCYTVDLLKFIENNYGSVTSFSGTYKANEWNLVLQEDSPTHSVSCGFEDDGICGYTQAVDDDFDWERRTGYSGLFGPSSSNMYRHGFYMRASAGAGSIPGRPYSPAEGESDKARLISPSYQTTSANQCLKFHYYCATNGRGQHRSRLNVYTMTDSGLGYPIWARPRCNEQAWHTKEITINGVDSSSYRVVFETVHSGWPYTNMAIDDVTLVEGRCGDTSPGNQNQLRCYCDECNSRNNTCVTDGSCYGEKVVIGRREQYSFRCLDKVVLEAAPYLCMPSAGRALLQTVTVCCHDADMCNLRIIEGIPQRTPAPPSTTITTTTESPFADKPGQCPDLSQEYDSFCEWQCNHDPECAGDEKCCFTGCGTTCTMPANTVHAGSCPVITLGIFRSCTGRPDSCNSDDDCRLNEKCCSTGSRCGRACVPSIIHDVQKPGTCPFFPYGLRGAHCGDQCITDSDCPSNEKCCSTHCGHICSTPIEAFKPGTCPAITGIGTCQEECSGDADCNGDNKCCSNGCGHVCAQPVPKVPSEPEYEMCWTGSVCGGCNPDYVGSVNGLQVCCPHCREQGLRIIGRNCTCVKEIAGNNNNDDEKEEGNDDDEAVSEEQWTRRNFMYDDSYTTCTGDQYVKLKKRSFPYILKKK</sequence>
<feature type="domain" description="WAP" evidence="3">
    <location>
        <begin position="556"/>
        <end position="608"/>
    </location>
</feature>
<dbReference type="GeneID" id="102809083"/>
<evidence type="ECO:0000313" key="4">
    <source>
        <dbReference type="Proteomes" id="UP000694865"/>
    </source>
</evidence>